<evidence type="ECO:0000256" key="2">
    <source>
        <dbReference type="ARBA" id="ARBA00022723"/>
    </source>
</evidence>
<dbReference type="Pfam" id="PF00104">
    <property type="entry name" value="Hormone_recep"/>
    <property type="match status" value="1"/>
</dbReference>
<dbReference type="PRINTS" id="PR00047">
    <property type="entry name" value="STROIDFINGER"/>
</dbReference>
<dbReference type="PANTHER" id="PTHR24083">
    <property type="entry name" value="NUCLEAR HORMONE RECEPTOR"/>
    <property type="match status" value="1"/>
</dbReference>
<protein>
    <submittedName>
        <fullName evidence="11">Uncharacterized protein</fullName>
    </submittedName>
</protein>
<organism evidence="11">
    <name type="scientific">Cyprideis torosa</name>
    <dbReference type="NCBI Taxonomy" id="163714"/>
    <lineage>
        <taxon>Eukaryota</taxon>
        <taxon>Metazoa</taxon>
        <taxon>Ecdysozoa</taxon>
        <taxon>Arthropoda</taxon>
        <taxon>Crustacea</taxon>
        <taxon>Oligostraca</taxon>
        <taxon>Ostracoda</taxon>
        <taxon>Podocopa</taxon>
        <taxon>Podocopida</taxon>
        <taxon>Cytherocopina</taxon>
        <taxon>Cytheroidea</taxon>
        <taxon>Cytherideidae</taxon>
        <taxon>Cyprideis</taxon>
    </lineage>
</organism>
<evidence type="ECO:0000256" key="7">
    <source>
        <dbReference type="ARBA" id="ARBA00023163"/>
    </source>
</evidence>
<dbReference type="FunFam" id="3.30.50.10:FF:000015">
    <property type="entry name" value="Nuclear receptor subfamily 2, group C, member 1"/>
    <property type="match status" value="1"/>
</dbReference>
<proteinExistence type="predicted"/>
<gene>
    <name evidence="11" type="ORF">CTOB1V02_LOCUS4549</name>
</gene>
<dbReference type="SUPFAM" id="SSF81995">
    <property type="entry name" value="beta-sandwich domain of Sec23/24"/>
    <property type="match status" value="1"/>
</dbReference>
<evidence type="ECO:0000313" key="11">
    <source>
        <dbReference type="EMBL" id="CAD7226633.1"/>
    </source>
</evidence>
<dbReference type="OrthoDB" id="40902at2759"/>
<dbReference type="GO" id="GO:0003700">
    <property type="term" value="F:DNA-binding transcription factor activity"/>
    <property type="evidence" value="ECO:0007669"/>
    <property type="project" value="InterPro"/>
</dbReference>
<dbReference type="Gene3D" id="3.30.50.10">
    <property type="entry name" value="Erythroid Transcription Factor GATA-1, subunit A"/>
    <property type="match status" value="1"/>
</dbReference>
<dbReference type="GO" id="GO:0043565">
    <property type="term" value="F:sequence-specific DNA binding"/>
    <property type="evidence" value="ECO:0007669"/>
    <property type="project" value="InterPro"/>
</dbReference>
<keyword evidence="8" id="KW-0675">Receptor</keyword>
<name>A0A7R8W802_9CRUS</name>
<feature type="region of interest" description="Disordered" evidence="10">
    <location>
        <begin position="390"/>
        <end position="415"/>
    </location>
</feature>
<feature type="region of interest" description="Disordered" evidence="10">
    <location>
        <begin position="101"/>
        <end position="267"/>
    </location>
</feature>
<dbReference type="InterPro" id="IPR050274">
    <property type="entry name" value="Nuclear_hormone_rcpt_NR2"/>
</dbReference>
<dbReference type="SUPFAM" id="SSF57716">
    <property type="entry name" value="Glucocorticoid receptor-like (DNA-binding domain)"/>
    <property type="match status" value="1"/>
</dbReference>
<evidence type="ECO:0000256" key="4">
    <source>
        <dbReference type="ARBA" id="ARBA00022833"/>
    </source>
</evidence>
<keyword evidence="6" id="KW-0238">DNA-binding</keyword>
<dbReference type="PROSITE" id="PS51030">
    <property type="entry name" value="NUCLEAR_REC_DBD_2"/>
    <property type="match status" value="1"/>
</dbReference>
<evidence type="ECO:0000256" key="1">
    <source>
        <dbReference type="ARBA" id="ARBA00004123"/>
    </source>
</evidence>
<dbReference type="GO" id="GO:0008270">
    <property type="term" value="F:zinc ion binding"/>
    <property type="evidence" value="ECO:0007669"/>
    <property type="project" value="UniProtKB-KW"/>
</dbReference>
<sequence>MAQETKIRVITQDLTSPTTAANQTSPVATTVPSSTEKPKVTVVANAVAGTNGNVVGVPAGFQGLKLVTATDGRIFAAIPVTLPDGRTILQAAGIVVQQTPSSPLTLTPLNPPAQPQATVLPPPPPLQPQPPLPPQPQPPPIAPRPLVSPPKLVAPPPKPLAPPSSTATTPPSRTTLVRSTGKYGEVVVELLNRKPDPPTTPSPKNTGSSKQKSSPKDPISKDTLSIPSKSVSVEITPVTKPPSKRTTAPEGSPDKMAKFPPPLRIMPPKEEPVVSNELLSRALHNGGPPPLRMFAPSEDASDPSLRVNERGMIEYEPCVVCGDRASGRHYGAISCEGCKGFFKRSIRKQLGYTCRGTQNCIVVKHHRNRCQFCRLKKCFMMGMRSEAVQNERRPFLDPSEPSSRRQSPLPKDSLLSMGLSASDLQERVSSIIQRSIVEGLSPSLSTPASPPPVTAWGPRESAGSKAEIVDPGASVGHGGNKFFSPPVPLSPAAHRKSETTGSGWLLNDIHVKIALDNIQTLAQKVGSMEATGLVWSNLQVTLSRFWLQQIQQCGRRSRVASPDSTAPDVEIINENQSFKLDTPEEPLPDTAESSVSVNFACESACRVFFSNVHWAKGLRAFAALDHDTKCTLMKSSWCELFVIGLTQVAAEIQLERILGIASTHLQTKATTVKLLKRTKLGLETLLKIKIFLSEVQRLSLEAKEFDYLRGLCLFMPDTLWGTSLYSFVASLQERVRVELVGFLGNENALRISQIVSLMAPLRNLNAQVVEEIFFAGMTGNVSLEAIIPFSLRVRDSTEEWNTFSGQLDNEEDDEEEDVPVAHLSSVKCELITGETEDDSMAKA</sequence>
<dbReference type="PRINTS" id="PR00398">
    <property type="entry name" value="STRDHORMONER"/>
</dbReference>
<keyword evidence="7" id="KW-0804">Transcription</keyword>
<evidence type="ECO:0000256" key="8">
    <source>
        <dbReference type="ARBA" id="ARBA00023170"/>
    </source>
</evidence>
<dbReference type="Pfam" id="PF00105">
    <property type="entry name" value="zf-C4"/>
    <property type="match status" value="1"/>
</dbReference>
<dbReference type="PROSITE" id="PS00031">
    <property type="entry name" value="NUCLEAR_REC_DBD_1"/>
    <property type="match status" value="1"/>
</dbReference>
<dbReference type="InterPro" id="IPR001628">
    <property type="entry name" value="Znf_hrmn_rcpt"/>
</dbReference>
<feature type="compositionally biased region" description="Polar residues" evidence="10">
    <location>
        <begin position="222"/>
        <end position="233"/>
    </location>
</feature>
<dbReference type="InterPro" id="IPR013088">
    <property type="entry name" value="Znf_NHR/GATA"/>
</dbReference>
<dbReference type="Gene3D" id="1.10.565.10">
    <property type="entry name" value="Retinoid X Receptor"/>
    <property type="match status" value="1"/>
</dbReference>
<evidence type="ECO:0000256" key="9">
    <source>
        <dbReference type="ARBA" id="ARBA00023242"/>
    </source>
</evidence>
<keyword evidence="9" id="KW-0539">Nucleus</keyword>
<evidence type="ECO:0000256" key="6">
    <source>
        <dbReference type="ARBA" id="ARBA00023125"/>
    </source>
</evidence>
<keyword evidence="5" id="KW-0805">Transcription regulation</keyword>
<keyword evidence="3" id="KW-0863">Zinc-finger</keyword>
<dbReference type="InterPro" id="IPR001723">
    <property type="entry name" value="Nuclear_hrmn_rcpt"/>
</dbReference>
<dbReference type="AlphaFoldDB" id="A0A7R8W802"/>
<accession>A0A7R8W802</accession>
<dbReference type="GO" id="GO:0005634">
    <property type="term" value="C:nucleus"/>
    <property type="evidence" value="ECO:0007669"/>
    <property type="project" value="UniProtKB-SubCell"/>
</dbReference>
<dbReference type="SUPFAM" id="SSF48508">
    <property type="entry name" value="Nuclear receptor ligand-binding domain"/>
    <property type="match status" value="1"/>
</dbReference>
<dbReference type="SMART" id="SM00399">
    <property type="entry name" value="ZnF_C4"/>
    <property type="match status" value="1"/>
</dbReference>
<keyword evidence="4" id="KW-0862">Zinc</keyword>
<reference evidence="11" key="1">
    <citation type="submission" date="2020-11" db="EMBL/GenBank/DDBJ databases">
        <authorList>
            <person name="Tran Van P."/>
        </authorList>
    </citation>
    <scope>NUCLEOTIDE SEQUENCE</scope>
</reference>
<comment type="subcellular location">
    <subcellularLocation>
        <location evidence="1">Nucleus</location>
    </subcellularLocation>
</comment>
<dbReference type="PROSITE" id="PS51843">
    <property type="entry name" value="NR_LBD"/>
    <property type="match status" value="1"/>
</dbReference>
<evidence type="ECO:0000256" key="10">
    <source>
        <dbReference type="SAM" id="MobiDB-lite"/>
    </source>
</evidence>
<keyword evidence="2" id="KW-0479">Metal-binding</keyword>
<dbReference type="InterPro" id="IPR000536">
    <property type="entry name" value="Nucl_hrmn_rcpt_lig-bd"/>
</dbReference>
<dbReference type="InterPro" id="IPR035500">
    <property type="entry name" value="NHR-like_dom_sf"/>
</dbReference>
<evidence type="ECO:0000256" key="5">
    <source>
        <dbReference type="ARBA" id="ARBA00023015"/>
    </source>
</evidence>
<evidence type="ECO:0000256" key="3">
    <source>
        <dbReference type="ARBA" id="ARBA00022771"/>
    </source>
</evidence>
<feature type="compositionally biased region" description="Polar residues" evidence="10">
    <location>
        <begin position="202"/>
        <end position="212"/>
    </location>
</feature>
<feature type="compositionally biased region" description="Pro residues" evidence="10">
    <location>
        <begin position="109"/>
        <end position="162"/>
    </location>
</feature>
<dbReference type="EMBL" id="OB660881">
    <property type="protein sequence ID" value="CAD7226633.1"/>
    <property type="molecule type" value="Genomic_DNA"/>
</dbReference>